<dbReference type="InterPro" id="IPR010930">
    <property type="entry name" value="Flg_bb/hook_C_dom"/>
</dbReference>
<organism evidence="10 11">
    <name type="scientific">Syntrophus aciditrophicus (strain SB)</name>
    <dbReference type="NCBI Taxonomy" id="56780"/>
    <lineage>
        <taxon>Bacteria</taxon>
        <taxon>Pseudomonadati</taxon>
        <taxon>Thermodesulfobacteriota</taxon>
        <taxon>Syntrophia</taxon>
        <taxon>Syntrophales</taxon>
        <taxon>Syntrophaceae</taxon>
        <taxon>Syntrophus</taxon>
    </lineage>
</organism>
<sequence>MKIIWKIRRREMSNALWIGTTGLNASQRQMDIIGNNLANSSTLGYKSADTQFANMLSQSLTSGSGSFQVGQGVAISSVNTKFDQGSFESTGSVTDMAIDGEGFFPVKDKEGAIYYTRAGAFVIDKDGYLVDVNGYRVQGINLFSAPGDAELTDICLKNIQSAPSATKTFGIGVNLNDSEDAGTSFVVSQNVFDSKGAIHNLSLTFTKTEGDGYWGCQAKLDNVETINSSCCGIKFDESGNLKNTYLTSCSAGAVSGGGAITSTTVNKPGQLYLNGTIACTRGADADTWTISSSEYPNLEFSLGDLGNDDEIAIDLDGKGGTDITLALGAGFADLSSFDLTISQVESNAADVTFEFPGLANGADIGSGNALTWNLIGDDALQVTGYAATSVIKALEVDGYTSGVLKSLSVEKDGIISGIFTNGQTSDLGQVVLANFPNVGALRKIGSYFAETNFSGAAIINSPGTGGLGEIMSNSLEQSNTDVSMEFVNMINAQRAYQASARIITTSDEMLTELMNIKR</sequence>
<dbReference type="GO" id="GO:0005829">
    <property type="term" value="C:cytosol"/>
    <property type="evidence" value="ECO:0007669"/>
    <property type="project" value="TreeGrafter"/>
</dbReference>
<proteinExistence type="inferred from homology"/>
<keyword evidence="10" id="KW-0282">Flagellum</keyword>
<feature type="domain" description="Flagellar hook protein FlgE D2" evidence="8">
    <location>
        <begin position="174"/>
        <end position="399"/>
    </location>
</feature>
<dbReference type="Pfam" id="PF07559">
    <property type="entry name" value="FlgE_D2"/>
    <property type="match status" value="1"/>
</dbReference>
<keyword evidence="10" id="KW-0969">Cilium</keyword>
<evidence type="ECO:0000256" key="4">
    <source>
        <dbReference type="ARBA" id="ARBA00023143"/>
    </source>
</evidence>
<evidence type="ECO:0000259" key="6">
    <source>
        <dbReference type="Pfam" id="PF00460"/>
    </source>
</evidence>
<dbReference type="PANTHER" id="PTHR30435:SF1">
    <property type="entry name" value="FLAGELLAR HOOK PROTEIN FLGE"/>
    <property type="match status" value="1"/>
</dbReference>
<dbReference type="PROSITE" id="PS00588">
    <property type="entry name" value="FLAGELLA_BB_ROD"/>
    <property type="match status" value="1"/>
</dbReference>
<dbReference type="KEGG" id="sat:SYN_02839"/>
<comment type="function">
    <text evidence="5">A flexible structure which links the flagellar filament to the drive apparatus in the basal body.</text>
</comment>
<dbReference type="InterPro" id="IPR001444">
    <property type="entry name" value="Flag_bb_rod_N"/>
</dbReference>
<dbReference type="InParanoid" id="Q2LSZ5"/>
<protein>
    <recommendedName>
        <fullName evidence="3 5">Flagellar hook protein FlgE</fullName>
    </recommendedName>
</protein>
<evidence type="ECO:0000259" key="9">
    <source>
        <dbReference type="Pfam" id="PF22692"/>
    </source>
</evidence>
<keyword evidence="10" id="KW-0966">Cell projection</keyword>
<evidence type="ECO:0000313" key="11">
    <source>
        <dbReference type="Proteomes" id="UP000001933"/>
    </source>
</evidence>
<evidence type="ECO:0000313" key="10">
    <source>
        <dbReference type="EMBL" id="ABC77209.1"/>
    </source>
</evidence>
<dbReference type="Gene3D" id="2.60.98.20">
    <property type="entry name" value="Flagellar hook protein FlgE"/>
    <property type="match status" value="1"/>
</dbReference>
<dbReference type="HOGENOM" id="CLU_013687_2_1_7"/>
<dbReference type="InterPro" id="IPR037925">
    <property type="entry name" value="FlgE/F/G-like"/>
</dbReference>
<feature type="domain" description="Flagellar basal-body/hook protein C-terminal" evidence="7">
    <location>
        <begin position="472"/>
        <end position="515"/>
    </location>
</feature>
<dbReference type="AlphaFoldDB" id="Q2LSZ5"/>
<dbReference type="Pfam" id="PF22692">
    <property type="entry name" value="LlgE_F_G_D1"/>
    <property type="match status" value="1"/>
</dbReference>
<evidence type="ECO:0000256" key="2">
    <source>
        <dbReference type="ARBA" id="ARBA00009677"/>
    </source>
</evidence>
<evidence type="ECO:0000259" key="7">
    <source>
        <dbReference type="Pfam" id="PF06429"/>
    </source>
</evidence>
<evidence type="ECO:0000256" key="5">
    <source>
        <dbReference type="RuleBase" id="RU362116"/>
    </source>
</evidence>
<dbReference type="GO" id="GO:0009425">
    <property type="term" value="C:bacterial-type flagellum basal body"/>
    <property type="evidence" value="ECO:0007669"/>
    <property type="project" value="UniProtKB-SubCell"/>
</dbReference>
<dbReference type="DNASU" id="3882358"/>
<gene>
    <name evidence="10" type="ORF">SYN_02839</name>
</gene>
<dbReference type="InterPro" id="IPR053967">
    <property type="entry name" value="LlgE_F_G-like_D1"/>
</dbReference>
<feature type="domain" description="Flagellar hook protein FlgE/F/G-like D1" evidence="9">
    <location>
        <begin position="97"/>
        <end position="153"/>
    </location>
</feature>
<evidence type="ECO:0000256" key="3">
    <source>
        <dbReference type="ARBA" id="ARBA00019015"/>
    </source>
</evidence>
<dbReference type="NCBIfam" id="TIGR03506">
    <property type="entry name" value="FlgEFG_subfam"/>
    <property type="match status" value="1"/>
</dbReference>
<dbReference type="InterPro" id="IPR020013">
    <property type="entry name" value="Flagellar_FlgE/F/G"/>
</dbReference>
<comment type="subcellular location">
    <subcellularLocation>
        <location evidence="1 5">Bacterial flagellum basal body</location>
    </subcellularLocation>
</comment>
<dbReference type="FunCoup" id="Q2LSZ5">
    <property type="interactions" value="132"/>
</dbReference>
<dbReference type="InterPro" id="IPR037058">
    <property type="entry name" value="Falgellar_hook_FlgE_sf"/>
</dbReference>
<dbReference type="GO" id="GO:0009424">
    <property type="term" value="C:bacterial-type flagellum hook"/>
    <property type="evidence" value="ECO:0007669"/>
    <property type="project" value="TreeGrafter"/>
</dbReference>
<dbReference type="SUPFAM" id="SSF117143">
    <property type="entry name" value="Flagellar hook protein flgE"/>
    <property type="match status" value="1"/>
</dbReference>
<dbReference type="Pfam" id="PF00460">
    <property type="entry name" value="Flg_bb_rod"/>
    <property type="match status" value="1"/>
</dbReference>
<dbReference type="Proteomes" id="UP000001933">
    <property type="component" value="Chromosome"/>
</dbReference>
<dbReference type="PANTHER" id="PTHR30435">
    <property type="entry name" value="FLAGELLAR PROTEIN"/>
    <property type="match status" value="1"/>
</dbReference>
<dbReference type="Pfam" id="PF06429">
    <property type="entry name" value="Flg_bbr_C"/>
    <property type="match status" value="1"/>
</dbReference>
<dbReference type="eggNOG" id="COG1749">
    <property type="taxonomic scope" value="Bacteria"/>
</dbReference>
<dbReference type="EMBL" id="CP000252">
    <property type="protein sequence ID" value="ABC77209.1"/>
    <property type="molecule type" value="Genomic_DNA"/>
</dbReference>
<accession>Q2LSZ5</accession>
<feature type="domain" description="Flagellar basal body rod protein N-terminal" evidence="6">
    <location>
        <begin position="18"/>
        <end position="46"/>
    </location>
</feature>
<dbReference type="STRING" id="56780.SYN_02839"/>
<evidence type="ECO:0000256" key="1">
    <source>
        <dbReference type="ARBA" id="ARBA00004117"/>
    </source>
</evidence>
<reference evidence="10 11" key="1">
    <citation type="journal article" date="2007" name="Proc. Natl. Acad. Sci. U.S.A.">
        <title>The genome of Syntrophus aciditrophicus: life at the thermodynamic limit of microbial growth.</title>
        <authorList>
            <person name="McInerney M.J."/>
            <person name="Rohlin L."/>
            <person name="Mouttaki H."/>
            <person name="Kim U."/>
            <person name="Krupp R.S."/>
            <person name="Rios-Hernandez L."/>
            <person name="Sieber J."/>
            <person name="Struchtemeyer C.G."/>
            <person name="Bhattacharyya A."/>
            <person name="Campbell J.W."/>
            <person name="Gunsalus R.P."/>
        </authorList>
    </citation>
    <scope>NUCLEOTIDE SEQUENCE [LARGE SCALE GENOMIC DNA]</scope>
    <source>
        <strain evidence="10 11">SB</strain>
    </source>
</reference>
<evidence type="ECO:0000259" key="8">
    <source>
        <dbReference type="Pfam" id="PF07559"/>
    </source>
</evidence>
<dbReference type="InterPro" id="IPR011491">
    <property type="entry name" value="FlgE_D2"/>
</dbReference>
<dbReference type="GO" id="GO:0071978">
    <property type="term" value="P:bacterial-type flagellum-dependent swarming motility"/>
    <property type="evidence" value="ECO:0007669"/>
    <property type="project" value="TreeGrafter"/>
</dbReference>
<name>Q2LSZ5_SYNAS</name>
<comment type="similarity">
    <text evidence="2 5">Belongs to the flagella basal body rod proteins family.</text>
</comment>
<dbReference type="InterPro" id="IPR019776">
    <property type="entry name" value="Flagellar_basal_body_rod_CS"/>
</dbReference>
<keyword evidence="11" id="KW-1185">Reference proteome</keyword>
<keyword evidence="4 5" id="KW-0975">Bacterial flagellum</keyword>